<reference evidence="2 3" key="1">
    <citation type="submission" date="2012-02" db="EMBL/GenBank/DDBJ databases">
        <title>The Genome Sequence of Parabacteroides goldsteinii CL02T12C30.</title>
        <authorList>
            <consortium name="The Broad Institute Genome Sequencing Platform"/>
            <person name="Earl A."/>
            <person name="Ward D."/>
            <person name="Feldgarden M."/>
            <person name="Gevers D."/>
            <person name="Zitomersky N.L."/>
            <person name="Coyne M.J."/>
            <person name="Comstock L.E."/>
            <person name="Young S.K."/>
            <person name="Zeng Q."/>
            <person name="Gargeya S."/>
            <person name="Fitzgerald M."/>
            <person name="Haas B."/>
            <person name="Abouelleil A."/>
            <person name="Alvarado L."/>
            <person name="Arachchi H.M."/>
            <person name="Berlin A."/>
            <person name="Chapman S.B."/>
            <person name="Gearin G."/>
            <person name="Goldberg J."/>
            <person name="Griggs A."/>
            <person name="Gujja S."/>
            <person name="Hansen M."/>
            <person name="Heiman D."/>
            <person name="Howarth C."/>
            <person name="Larimer J."/>
            <person name="Lui A."/>
            <person name="MacDonald P.J.P."/>
            <person name="McCowen C."/>
            <person name="Montmayeur A."/>
            <person name="Murphy C."/>
            <person name="Neiman D."/>
            <person name="Pearson M."/>
            <person name="Priest M."/>
            <person name="Roberts A."/>
            <person name="Saif S."/>
            <person name="Shea T."/>
            <person name="Sisk P."/>
            <person name="Stolte C."/>
            <person name="Sykes S."/>
            <person name="Wortman J."/>
            <person name="Nusbaum C."/>
            <person name="Birren B."/>
        </authorList>
    </citation>
    <scope>NUCLEOTIDE SEQUENCE [LARGE SCALE GENOMIC DNA]</scope>
    <source>
        <strain evidence="2 3">CL02T12C30</strain>
    </source>
</reference>
<keyword evidence="1" id="KW-0812">Transmembrane</keyword>
<gene>
    <name evidence="2" type="ORF">HMPREF1076_04799</name>
</gene>
<dbReference type="Proteomes" id="UP000006330">
    <property type="component" value="Unassembled WGS sequence"/>
</dbReference>
<proteinExistence type="predicted"/>
<accession>K5YYI1</accession>
<feature type="transmembrane region" description="Helical" evidence="1">
    <location>
        <begin position="6"/>
        <end position="23"/>
    </location>
</feature>
<sequence length="62" mass="7170">MWQEVAIIFIGILTIIIVGYKIYQILLYKKNIGNKCINCSGCSLKNKDTHYSKRINNQHLKA</sequence>
<evidence type="ECO:0000313" key="3">
    <source>
        <dbReference type="Proteomes" id="UP000006330"/>
    </source>
</evidence>
<organism evidence="2 3">
    <name type="scientific">Parabacteroides goldsteinii CL02T12C30</name>
    <dbReference type="NCBI Taxonomy" id="999418"/>
    <lineage>
        <taxon>Bacteria</taxon>
        <taxon>Pseudomonadati</taxon>
        <taxon>Bacteroidota</taxon>
        <taxon>Bacteroidia</taxon>
        <taxon>Bacteroidales</taxon>
        <taxon>Tannerellaceae</taxon>
        <taxon>Parabacteroides</taxon>
    </lineage>
</organism>
<dbReference type="EMBL" id="AGZO01000037">
    <property type="protein sequence ID" value="EKN08234.1"/>
    <property type="molecule type" value="Genomic_DNA"/>
</dbReference>
<dbReference type="AlphaFoldDB" id="K5YYI1"/>
<keyword evidence="1" id="KW-0472">Membrane</keyword>
<evidence type="ECO:0000313" key="2">
    <source>
        <dbReference type="EMBL" id="EKN08234.1"/>
    </source>
</evidence>
<protein>
    <recommendedName>
        <fullName evidence="4">FeoB-associated Cys-rich membrane protein</fullName>
    </recommendedName>
</protein>
<evidence type="ECO:0000256" key="1">
    <source>
        <dbReference type="SAM" id="Phobius"/>
    </source>
</evidence>
<name>K5YYI1_9BACT</name>
<evidence type="ECO:0008006" key="4">
    <source>
        <dbReference type="Google" id="ProtNLM"/>
    </source>
</evidence>
<keyword evidence="1" id="KW-1133">Transmembrane helix</keyword>
<comment type="caution">
    <text evidence="2">The sequence shown here is derived from an EMBL/GenBank/DDBJ whole genome shotgun (WGS) entry which is preliminary data.</text>
</comment>
<dbReference type="HOGENOM" id="CLU_201888_2_0_10"/>